<evidence type="ECO:0000259" key="1">
    <source>
        <dbReference type="Pfam" id="PF00534"/>
    </source>
</evidence>
<dbReference type="PANTHER" id="PTHR46401:SF8">
    <property type="entry name" value="BLL6006 PROTEIN"/>
    <property type="match status" value="1"/>
</dbReference>
<dbReference type="RefSeq" id="WP_373657408.1">
    <property type="nucleotide sequence ID" value="NZ_JBGUAW010000024.1"/>
</dbReference>
<dbReference type="SUPFAM" id="SSF53756">
    <property type="entry name" value="UDP-Glycosyltransferase/glycogen phosphorylase"/>
    <property type="match status" value="1"/>
</dbReference>
<dbReference type="Pfam" id="PF13439">
    <property type="entry name" value="Glyco_transf_4"/>
    <property type="match status" value="1"/>
</dbReference>
<comment type="caution">
    <text evidence="3">The sequence shown here is derived from an EMBL/GenBank/DDBJ whole genome shotgun (WGS) entry which is preliminary data.</text>
</comment>
<dbReference type="Pfam" id="PF00534">
    <property type="entry name" value="Glycos_transf_1"/>
    <property type="match status" value="1"/>
</dbReference>
<dbReference type="InterPro" id="IPR028098">
    <property type="entry name" value="Glyco_trans_4-like_N"/>
</dbReference>
<evidence type="ECO:0000259" key="2">
    <source>
        <dbReference type="Pfam" id="PF13439"/>
    </source>
</evidence>
<evidence type="ECO:0000313" key="3">
    <source>
        <dbReference type="EMBL" id="MFA9462620.1"/>
    </source>
</evidence>
<proteinExistence type="predicted"/>
<accession>A0ABV4U2U3</accession>
<dbReference type="Gene3D" id="3.40.50.2000">
    <property type="entry name" value="Glycogen Phosphorylase B"/>
    <property type="match status" value="2"/>
</dbReference>
<dbReference type="EMBL" id="JBGUAW010000024">
    <property type="protein sequence ID" value="MFA9462620.1"/>
    <property type="molecule type" value="Genomic_DNA"/>
</dbReference>
<feature type="domain" description="Glycosyl transferase family 1" evidence="1">
    <location>
        <begin position="217"/>
        <end position="348"/>
    </location>
</feature>
<dbReference type="CDD" id="cd03809">
    <property type="entry name" value="GT4_MtfB-like"/>
    <property type="match status" value="1"/>
</dbReference>
<feature type="domain" description="Glycosyltransferase subfamily 4-like N-terminal" evidence="2">
    <location>
        <begin position="74"/>
        <end position="192"/>
    </location>
</feature>
<keyword evidence="4" id="KW-1185">Reference proteome</keyword>
<evidence type="ECO:0000313" key="4">
    <source>
        <dbReference type="Proteomes" id="UP001575181"/>
    </source>
</evidence>
<dbReference type="InterPro" id="IPR001296">
    <property type="entry name" value="Glyco_trans_1"/>
</dbReference>
<protein>
    <submittedName>
        <fullName evidence="3">Glycosyltransferase family 4 protein</fullName>
    </submittedName>
</protein>
<dbReference type="Proteomes" id="UP001575181">
    <property type="component" value="Unassembled WGS sequence"/>
</dbReference>
<dbReference type="PANTHER" id="PTHR46401">
    <property type="entry name" value="GLYCOSYLTRANSFERASE WBBK-RELATED"/>
    <property type="match status" value="1"/>
</dbReference>
<sequence>MKKVYIDCTFNPYLKTGVEEFSINMLDAISNWNTESLEVSIIVKAEFKSYFEGKYGSKFFIKEFSTNKSWKHLKEFIKKNTFLMKLLRKIPVYNFMAVPQIKFQSPNKPDLLIFFGQFAYLPNVPYFYFPHDIQHEFYPHHFSKHELSKKNKFYRTLSENASRVFVFSQSEKNKIAKKYNLNKEAVKVIPQGAPQAKDIREAKSKGIDVKDFYFYPAVPWNHKNHYNLLKAIKYIKEVYNKEINLVTCGDKNKGDINLDVLTQNFNLSKNVKNLGYISSSDKESLMDETKALVFPSLYEGWGIPIIEAAQKGKPILANKLDVFQEIWGDSLIYFDGTNPCSIAKTIFHFEKGSYFWGTLPRLANNISSEFSWEKSATLLMREAIKEA</sequence>
<organism evidence="3 4">
    <name type="scientific">Thiohalorhabdus methylotrophus</name>
    <dbReference type="NCBI Taxonomy" id="3242694"/>
    <lineage>
        <taxon>Bacteria</taxon>
        <taxon>Pseudomonadati</taxon>
        <taxon>Pseudomonadota</taxon>
        <taxon>Gammaproteobacteria</taxon>
        <taxon>Thiohalorhabdales</taxon>
        <taxon>Thiohalorhabdaceae</taxon>
        <taxon>Thiohalorhabdus</taxon>
    </lineage>
</organism>
<reference evidence="3 4" key="1">
    <citation type="submission" date="2024-08" db="EMBL/GenBank/DDBJ databases">
        <title>Whole-genome sequencing of halo(alkali)philic microorganisms from hypersaline lakes.</title>
        <authorList>
            <person name="Sorokin D.Y."/>
            <person name="Merkel A.Y."/>
            <person name="Messina E."/>
            <person name="Yakimov M."/>
        </authorList>
    </citation>
    <scope>NUCLEOTIDE SEQUENCE [LARGE SCALE GENOMIC DNA]</scope>
    <source>
        <strain evidence="3 4">Cl-TMA</strain>
    </source>
</reference>
<name>A0ABV4U2U3_9GAMM</name>
<gene>
    <name evidence="3" type="ORF">ACERLL_17620</name>
</gene>